<keyword evidence="2" id="KW-1185">Reference proteome</keyword>
<sequence length="292" mass="31079">MIAATTTAYVTLDRIDPEDGSTTLRWWNNAGLPVWSEDVGGLDRELIESLAREDDERGWELSSSARLTTVGEGAVLSGSMGAVLMDSTGVTAVKECWSGAIVEEVVVCEGGTDRRLEGLTVAGDTLWSSEDVSLRTSIGRDGAVAIALDYTRNGGDYGEEYRMVDAATGRLGEPLDLADDWPQVTGTAALPILVTEEDRDDYDEATVVTITALDPATLGIAWTTELDSRQYPEVLVAGSRVLVGVERETWTVLDGATGAVVGGMGGDGDIDVVLEDGVLTESYSQLRRVTLP</sequence>
<organism evidence="1 2">
    <name type="scientific">Litorihabitans aurantiacus</name>
    <dbReference type="NCBI Taxonomy" id="1930061"/>
    <lineage>
        <taxon>Bacteria</taxon>
        <taxon>Bacillati</taxon>
        <taxon>Actinomycetota</taxon>
        <taxon>Actinomycetes</taxon>
        <taxon>Micrococcales</taxon>
        <taxon>Beutenbergiaceae</taxon>
        <taxon>Litorihabitans</taxon>
    </lineage>
</organism>
<dbReference type="EMBL" id="BSUM01000001">
    <property type="protein sequence ID" value="GMA32743.1"/>
    <property type="molecule type" value="Genomic_DNA"/>
</dbReference>
<proteinExistence type="predicted"/>
<dbReference type="AlphaFoldDB" id="A0AA37XFW0"/>
<name>A0AA37XFW0_9MICO</name>
<dbReference type="Proteomes" id="UP001157161">
    <property type="component" value="Unassembled WGS sequence"/>
</dbReference>
<evidence type="ECO:0000313" key="1">
    <source>
        <dbReference type="EMBL" id="GMA32743.1"/>
    </source>
</evidence>
<accession>A0AA37XFW0</accession>
<reference evidence="1" key="1">
    <citation type="journal article" date="2014" name="Int. J. Syst. Evol. Microbiol.">
        <title>Complete genome sequence of Corynebacterium casei LMG S-19264T (=DSM 44701T), isolated from a smear-ripened cheese.</title>
        <authorList>
            <consortium name="US DOE Joint Genome Institute (JGI-PGF)"/>
            <person name="Walter F."/>
            <person name="Albersmeier A."/>
            <person name="Kalinowski J."/>
            <person name="Ruckert C."/>
        </authorList>
    </citation>
    <scope>NUCLEOTIDE SEQUENCE</scope>
    <source>
        <strain evidence="1">NBRC 112290</strain>
    </source>
</reference>
<reference evidence="1" key="2">
    <citation type="submission" date="2023-02" db="EMBL/GenBank/DDBJ databases">
        <authorList>
            <person name="Sun Q."/>
            <person name="Mori K."/>
        </authorList>
    </citation>
    <scope>NUCLEOTIDE SEQUENCE</scope>
    <source>
        <strain evidence="1">NBRC 112290</strain>
    </source>
</reference>
<gene>
    <name evidence="1" type="ORF">GCM10025875_27350</name>
</gene>
<comment type="caution">
    <text evidence="1">The sequence shown here is derived from an EMBL/GenBank/DDBJ whole genome shotgun (WGS) entry which is preliminary data.</text>
</comment>
<evidence type="ECO:0000313" key="2">
    <source>
        <dbReference type="Proteomes" id="UP001157161"/>
    </source>
</evidence>
<dbReference type="RefSeq" id="WP_284251430.1">
    <property type="nucleotide sequence ID" value="NZ_BSUM01000001.1"/>
</dbReference>
<protein>
    <submittedName>
        <fullName evidence="1">Uncharacterized protein</fullName>
    </submittedName>
</protein>